<feature type="signal peptide" evidence="1">
    <location>
        <begin position="1"/>
        <end position="26"/>
    </location>
</feature>
<evidence type="ECO:0008006" key="4">
    <source>
        <dbReference type="Google" id="ProtNLM"/>
    </source>
</evidence>
<evidence type="ECO:0000313" key="3">
    <source>
        <dbReference type="Proteomes" id="UP000008022"/>
    </source>
</evidence>
<dbReference type="Proteomes" id="UP000008022">
    <property type="component" value="Unassembled WGS sequence"/>
</dbReference>
<keyword evidence="1" id="KW-0732">Signal</keyword>
<reference evidence="2" key="2">
    <citation type="submission" date="2015-06" db="UniProtKB">
        <authorList>
            <consortium name="EnsemblPlants"/>
        </authorList>
    </citation>
    <scope>IDENTIFICATION</scope>
</reference>
<organism evidence="2 3">
    <name type="scientific">Oryza rufipogon</name>
    <name type="common">Brownbeard rice</name>
    <name type="synonym">Asian wild rice</name>
    <dbReference type="NCBI Taxonomy" id="4529"/>
    <lineage>
        <taxon>Eukaryota</taxon>
        <taxon>Viridiplantae</taxon>
        <taxon>Streptophyta</taxon>
        <taxon>Embryophyta</taxon>
        <taxon>Tracheophyta</taxon>
        <taxon>Spermatophyta</taxon>
        <taxon>Magnoliopsida</taxon>
        <taxon>Liliopsida</taxon>
        <taxon>Poales</taxon>
        <taxon>Poaceae</taxon>
        <taxon>BOP clade</taxon>
        <taxon>Oryzoideae</taxon>
        <taxon>Oryzeae</taxon>
        <taxon>Oryzinae</taxon>
        <taxon>Oryza</taxon>
    </lineage>
</organism>
<accession>A0A0E0P5U5</accession>
<dbReference type="EnsemblPlants" id="ORUFI04G04630.1">
    <property type="protein sequence ID" value="ORUFI04G04630.1"/>
    <property type="gene ID" value="ORUFI04G04630"/>
</dbReference>
<evidence type="ECO:0000313" key="2">
    <source>
        <dbReference type="EnsemblPlants" id="ORUFI04G04630.1"/>
    </source>
</evidence>
<name>A0A0E0P5U5_ORYRU</name>
<keyword evidence="3" id="KW-1185">Reference proteome</keyword>
<protein>
    <recommendedName>
        <fullName evidence="4">IPT/TIG domain-containing protein</fullName>
    </recommendedName>
</protein>
<reference evidence="3" key="1">
    <citation type="submission" date="2013-06" db="EMBL/GenBank/DDBJ databases">
        <authorList>
            <person name="Zhao Q."/>
        </authorList>
    </citation>
    <scope>NUCLEOTIDE SEQUENCE</scope>
    <source>
        <strain evidence="3">cv. W1943</strain>
    </source>
</reference>
<sequence>MRLRFGYFLLFLVSIWESGTLPTTHGRGAPVAVQGTGFQRLQPMGRFWVPAAAAGPVVSRGTRRASTSLHFHILPATDEFQKNDPKAVHIHLGSDPDVLEPLRGNISAVDDLCAAFLM</sequence>
<feature type="chain" id="PRO_5002369561" description="IPT/TIG domain-containing protein" evidence="1">
    <location>
        <begin position="27"/>
        <end position="118"/>
    </location>
</feature>
<proteinExistence type="predicted"/>
<dbReference type="HOGENOM" id="CLU_2076955_0_0_1"/>
<evidence type="ECO:0000256" key="1">
    <source>
        <dbReference type="SAM" id="SignalP"/>
    </source>
</evidence>
<dbReference type="Gramene" id="ORUFI04G04630.1">
    <property type="protein sequence ID" value="ORUFI04G04630.1"/>
    <property type="gene ID" value="ORUFI04G04630"/>
</dbReference>
<dbReference type="AlphaFoldDB" id="A0A0E0P5U5"/>